<feature type="transmembrane region" description="Helical" evidence="11">
    <location>
        <begin position="12"/>
        <end position="35"/>
    </location>
</feature>
<evidence type="ECO:0000313" key="12">
    <source>
        <dbReference type="EMBL" id="QGG42422.1"/>
    </source>
</evidence>
<keyword evidence="2 11" id="KW-1003">Cell membrane</keyword>
<proteinExistence type="inferred from homology"/>
<dbReference type="HAMAP" id="MF_00276">
    <property type="entry name" value="KdpC"/>
    <property type="match status" value="1"/>
</dbReference>
<keyword evidence="6 11" id="KW-0067">ATP-binding</keyword>
<comment type="subunit">
    <text evidence="11">The system is composed of three essential subunits: KdpA, KdpB and KdpC.</text>
</comment>
<dbReference type="GO" id="GO:0008556">
    <property type="term" value="F:P-type potassium transmembrane transporter activity"/>
    <property type="evidence" value="ECO:0007669"/>
    <property type="project" value="InterPro"/>
</dbReference>
<evidence type="ECO:0000256" key="9">
    <source>
        <dbReference type="ARBA" id="ARBA00023065"/>
    </source>
</evidence>
<dbReference type="InterPro" id="IPR003820">
    <property type="entry name" value="KdpC"/>
</dbReference>
<dbReference type="GO" id="GO:0005886">
    <property type="term" value="C:plasma membrane"/>
    <property type="evidence" value="ECO:0007669"/>
    <property type="project" value="UniProtKB-SubCell"/>
</dbReference>
<sequence length="195" mass="20476">MIKDFGRQSLAGLRILLVFTVILGIVYPAAVWGLGRTVHHQTDGQPVTMDGRVVGSGIIGQNFEGDEWFHSRPSPNDYDTLASAPSNLGPSNTDLIAAIEERRAAVAKTESVDPSEVPPDAVTASGSGLDPHISVAYADIQVDRVAEANGLSASAVRSLVDRFTEGRSLGFLGEPGVNVLRLNVAVKDAATQAAS</sequence>
<comment type="similarity">
    <text evidence="11">Belongs to the KdpC family.</text>
</comment>
<evidence type="ECO:0000256" key="11">
    <source>
        <dbReference type="HAMAP-Rule" id="MF_00276"/>
    </source>
</evidence>
<evidence type="ECO:0000256" key="5">
    <source>
        <dbReference type="ARBA" id="ARBA00022741"/>
    </source>
</evidence>
<keyword evidence="1 11" id="KW-0813">Transport</keyword>
<keyword evidence="3 11" id="KW-0633">Potassium transport</keyword>
<dbReference type="GO" id="GO:0005524">
    <property type="term" value="F:ATP binding"/>
    <property type="evidence" value="ECO:0007669"/>
    <property type="project" value="UniProtKB-UniRule"/>
</dbReference>
<dbReference type="Proteomes" id="UP000392064">
    <property type="component" value="Chromosome"/>
</dbReference>
<evidence type="ECO:0000256" key="7">
    <source>
        <dbReference type="ARBA" id="ARBA00022958"/>
    </source>
</evidence>
<dbReference type="PANTHER" id="PTHR30042:SF2">
    <property type="entry name" value="POTASSIUM-TRANSPORTING ATPASE KDPC SUBUNIT"/>
    <property type="match status" value="1"/>
</dbReference>
<comment type="function">
    <text evidence="11">Part of the high-affinity ATP-driven potassium transport (or Kdp) system, which catalyzes the hydrolysis of ATP coupled with the electrogenic transport of potassium into the cytoplasm. This subunit acts as a catalytic chaperone that increases the ATP-binding affinity of the ATP-hydrolyzing subunit KdpB by the formation of a transient KdpB/KdpC/ATP ternary complex.</text>
</comment>
<keyword evidence="13" id="KW-1185">Reference proteome</keyword>
<accession>A0A5Q2MMS8</accession>
<keyword evidence="9 11" id="KW-0406">Ion transport</keyword>
<comment type="subcellular location">
    <subcellularLocation>
        <location evidence="11">Cell membrane</location>
        <topology evidence="11">Single-pass membrane protein</topology>
    </subcellularLocation>
</comment>
<keyword evidence="7 11" id="KW-0630">Potassium</keyword>
<dbReference type="KEGG" id="aef:GEV26_14145"/>
<organism evidence="12 13">
    <name type="scientific">Aeromicrobium yanjiei</name>
    <dbReference type="NCBI Taxonomy" id="2662028"/>
    <lineage>
        <taxon>Bacteria</taxon>
        <taxon>Bacillati</taxon>
        <taxon>Actinomycetota</taxon>
        <taxon>Actinomycetes</taxon>
        <taxon>Propionibacteriales</taxon>
        <taxon>Nocardioidaceae</taxon>
        <taxon>Aeromicrobium</taxon>
    </lineage>
</organism>
<keyword evidence="8 11" id="KW-1133">Transmembrane helix</keyword>
<keyword evidence="5 11" id="KW-0547">Nucleotide-binding</keyword>
<keyword evidence="10 11" id="KW-0472">Membrane</keyword>
<evidence type="ECO:0000256" key="8">
    <source>
        <dbReference type="ARBA" id="ARBA00022989"/>
    </source>
</evidence>
<dbReference type="PANTHER" id="PTHR30042">
    <property type="entry name" value="POTASSIUM-TRANSPORTING ATPASE C CHAIN"/>
    <property type="match status" value="1"/>
</dbReference>
<gene>
    <name evidence="11 12" type="primary">kdpC</name>
    <name evidence="12" type="ORF">GEV26_14145</name>
</gene>
<protein>
    <recommendedName>
        <fullName evidence="11">Potassium-transporting ATPase KdpC subunit</fullName>
    </recommendedName>
    <alternativeName>
        <fullName evidence="11">ATP phosphohydrolase [potassium-transporting] C chain</fullName>
    </alternativeName>
    <alternativeName>
        <fullName evidence="11">Potassium-binding and translocating subunit C</fullName>
    </alternativeName>
    <alternativeName>
        <fullName evidence="11">Potassium-translocating ATPase C chain</fullName>
    </alternativeName>
</protein>
<evidence type="ECO:0000256" key="6">
    <source>
        <dbReference type="ARBA" id="ARBA00022840"/>
    </source>
</evidence>
<evidence type="ECO:0000313" key="13">
    <source>
        <dbReference type="Proteomes" id="UP000392064"/>
    </source>
</evidence>
<evidence type="ECO:0000256" key="2">
    <source>
        <dbReference type="ARBA" id="ARBA00022475"/>
    </source>
</evidence>
<evidence type="ECO:0000256" key="10">
    <source>
        <dbReference type="ARBA" id="ARBA00023136"/>
    </source>
</evidence>
<reference evidence="12 13" key="1">
    <citation type="submission" date="2019-11" db="EMBL/GenBank/DDBJ databases">
        <authorList>
            <person name="Li J."/>
        </authorList>
    </citation>
    <scope>NUCLEOTIDE SEQUENCE [LARGE SCALE GENOMIC DNA]</scope>
    <source>
        <strain evidence="12 13">MF47</strain>
    </source>
</reference>
<evidence type="ECO:0000256" key="1">
    <source>
        <dbReference type="ARBA" id="ARBA00022448"/>
    </source>
</evidence>
<keyword evidence="4 11" id="KW-0812">Transmembrane</keyword>
<dbReference type="NCBIfam" id="NF001454">
    <property type="entry name" value="PRK00315.1"/>
    <property type="match status" value="1"/>
</dbReference>
<evidence type="ECO:0000256" key="3">
    <source>
        <dbReference type="ARBA" id="ARBA00022538"/>
    </source>
</evidence>
<dbReference type="NCBIfam" id="TIGR00681">
    <property type="entry name" value="kdpC"/>
    <property type="match status" value="1"/>
</dbReference>
<dbReference type="AlphaFoldDB" id="A0A5Q2MMS8"/>
<dbReference type="RefSeq" id="WP_153654061.1">
    <property type="nucleotide sequence ID" value="NZ_CP045737.1"/>
</dbReference>
<dbReference type="PIRSF" id="PIRSF001296">
    <property type="entry name" value="K_ATPase_KdpC"/>
    <property type="match status" value="1"/>
</dbReference>
<name>A0A5Q2MMS8_9ACTN</name>
<dbReference type="Pfam" id="PF02669">
    <property type="entry name" value="KdpC"/>
    <property type="match status" value="1"/>
</dbReference>
<dbReference type="EMBL" id="CP045737">
    <property type="protein sequence ID" value="QGG42422.1"/>
    <property type="molecule type" value="Genomic_DNA"/>
</dbReference>
<evidence type="ECO:0000256" key="4">
    <source>
        <dbReference type="ARBA" id="ARBA00022692"/>
    </source>
</evidence>